<dbReference type="EMBL" id="LJQU01000195">
    <property type="protein sequence ID" value="KPX97186.1"/>
    <property type="molecule type" value="Genomic_DNA"/>
</dbReference>
<accession>A0A0P9W9T7</accession>
<sequence>MLGRPQVNDFTDGFVSPCRVTETALLEQIAFSVLRHANAEIPFLFELCSFLLNFLWLQLQLIKGLWLGVIRRWASSPTDAKGHGYFPLS</sequence>
<gene>
    <name evidence="1" type="ORF">ALO63_03248</name>
</gene>
<dbReference type="PATRIC" id="fig|34065.5.peg.4644"/>
<proteinExistence type="predicted"/>
<dbReference type="AlphaFoldDB" id="A0A0P9W9T7"/>
<organism evidence="1 2">
    <name type="scientific">Pseudomonas amygdali pv. mori</name>
    <dbReference type="NCBI Taxonomy" id="34065"/>
    <lineage>
        <taxon>Bacteria</taxon>
        <taxon>Pseudomonadati</taxon>
        <taxon>Pseudomonadota</taxon>
        <taxon>Gammaproteobacteria</taxon>
        <taxon>Pseudomonadales</taxon>
        <taxon>Pseudomonadaceae</taxon>
        <taxon>Pseudomonas</taxon>
        <taxon>Pseudomonas amygdali</taxon>
    </lineage>
</organism>
<dbReference type="Proteomes" id="UP000050420">
    <property type="component" value="Unassembled WGS sequence"/>
</dbReference>
<name>A0A0P9W9T7_PSEA0</name>
<comment type="caution">
    <text evidence="1">The sequence shown here is derived from an EMBL/GenBank/DDBJ whole genome shotgun (WGS) entry which is preliminary data.</text>
</comment>
<evidence type="ECO:0000313" key="2">
    <source>
        <dbReference type="Proteomes" id="UP000050420"/>
    </source>
</evidence>
<reference evidence="1 2" key="1">
    <citation type="submission" date="2015-09" db="EMBL/GenBank/DDBJ databases">
        <title>Genome announcement of multiple Pseudomonas syringae strains.</title>
        <authorList>
            <person name="Thakur S."/>
            <person name="Wang P.W."/>
            <person name="Gong Y."/>
            <person name="Weir B.S."/>
            <person name="Guttman D.S."/>
        </authorList>
    </citation>
    <scope>NUCLEOTIDE SEQUENCE [LARGE SCALE GENOMIC DNA]</scope>
    <source>
        <strain evidence="1 2">ICMP4331</strain>
    </source>
</reference>
<protein>
    <submittedName>
        <fullName evidence="1">Uncharacterized protein</fullName>
    </submittedName>
</protein>
<evidence type="ECO:0000313" key="1">
    <source>
        <dbReference type="EMBL" id="KPX97186.1"/>
    </source>
</evidence>